<dbReference type="AlphaFoldDB" id="Q7UJ22"/>
<dbReference type="KEGG" id="rba:RB12190"/>
<evidence type="ECO:0000313" key="2">
    <source>
        <dbReference type="Proteomes" id="UP000001025"/>
    </source>
</evidence>
<name>Q7UJ22_RHOBA</name>
<protein>
    <submittedName>
        <fullName evidence="1">Uncharacterized protein</fullName>
    </submittedName>
</protein>
<proteinExistence type="predicted"/>
<organism evidence="1 2">
    <name type="scientific">Rhodopirellula baltica (strain DSM 10527 / NCIMB 13988 / SH1)</name>
    <dbReference type="NCBI Taxonomy" id="243090"/>
    <lineage>
        <taxon>Bacteria</taxon>
        <taxon>Pseudomonadati</taxon>
        <taxon>Planctomycetota</taxon>
        <taxon>Planctomycetia</taxon>
        <taxon>Pirellulales</taxon>
        <taxon>Pirellulaceae</taxon>
        <taxon>Rhodopirellula</taxon>
    </lineage>
</organism>
<dbReference type="EnsemblBacteria" id="CAD77438">
    <property type="protein sequence ID" value="CAD77438"/>
    <property type="gene ID" value="RB12190"/>
</dbReference>
<dbReference type="InParanoid" id="Q7UJ22"/>
<accession>Q7UJ22</accession>
<gene>
    <name evidence="1" type="ordered locus">RB12190</name>
</gene>
<reference evidence="1 2" key="1">
    <citation type="journal article" date="2003" name="Proc. Natl. Acad. Sci. U.S.A.">
        <title>Complete genome sequence of the marine planctomycete Pirellula sp. strain 1.</title>
        <authorList>
            <person name="Gloeckner F.O."/>
            <person name="Kube M."/>
            <person name="Bauer M."/>
            <person name="Teeling H."/>
            <person name="Lombardot T."/>
            <person name="Ludwig W."/>
            <person name="Gade D."/>
            <person name="Beck A."/>
            <person name="Borzym K."/>
            <person name="Heitmann K."/>
            <person name="Rabus R."/>
            <person name="Schlesner H."/>
            <person name="Amann R."/>
            <person name="Reinhardt R."/>
        </authorList>
    </citation>
    <scope>NUCLEOTIDE SEQUENCE [LARGE SCALE GENOMIC DNA]</scope>
    <source>
        <strain evidence="2">DSM 10527 / NCIMB 13988 / SH1</strain>
    </source>
</reference>
<evidence type="ECO:0000313" key="1">
    <source>
        <dbReference type="EMBL" id="CAD77438.1"/>
    </source>
</evidence>
<dbReference type="Proteomes" id="UP000001025">
    <property type="component" value="Chromosome"/>
</dbReference>
<keyword evidence="2" id="KW-1185">Reference proteome</keyword>
<sequence>MTGDRARTWLLCRASKSRWASKSGESSLTHSFNASRVLLSGKTLGQLAR</sequence>
<dbReference type="HOGENOM" id="CLU_3140051_0_0_0"/>
<dbReference type="EMBL" id="BX294154">
    <property type="protein sequence ID" value="CAD77438.1"/>
    <property type="molecule type" value="Genomic_DNA"/>
</dbReference>